<proteinExistence type="predicted"/>
<sequence length="133" mass="14320">MKIGRFSLVGFCIIPAIQSVQPYGDSPPMVGNMGNLRGGRVSLCGIATPCLPASLPRSNGKARPPSQRQQPCLTDLEREKVVQHILNLSGIAEALSTLSDSLIEQIDDLAQALDIETEFAPFDDDFPDPSITK</sequence>
<name>A0A450YAG6_9GAMM</name>
<reference evidence="1" key="1">
    <citation type="submission" date="2019-02" db="EMBL/GenBank/DDBJ databases">
        <authorList>
            <person name="Gruber-Vodicka R. H."/>
            <person name="Seah K. B. B."/>
        </authorList>
    </citation>
    <scope>NUCLEOTIDE SEQUENCE</scope>
    <source>
        <strain evidence="1">BECK_BZ123</strain>
    </source>
</reference>
<dbReference type="AlphaFoldDB" id="A0A450YAG6"/>
<protein>
    <submittedName>
        <fullName evidence="1">Uncharacterized protein</fullName>
    </submittedName>
</protein>
<accession>A0A450YAG6</accession>
<evidence type="ECO:0000313" key="1">
    <source>
        <dbReference type="EMBL" id="VFK38484.1"/>
    </source>
</evidence>
<organism evidence="1">
    <name type="scientific">Candidatus Kentrum sp. TC</name>
    <dbReference type="NCBI Taxonomy" id="2126339"/>
    <lineage>
        <taxon>Bacteria</taxon>
        <taxon>Pseudomonadati</taxon>
        <taxon>Pseudomonadota</taxon>
        <taxon>Gammaproteobacteria</taxon>
        <taxon>Candidatus Kentrum</taxon>
    </lineage>
</organism>
<gene>
    <name evidence="1" type="ORF">BECKTC1821D_GA0114238_100494</name>
</gene>
<dbReference type="EMBL" id="CAADFS010000004">
    <property type="protein sequence ID" value="VFK38484.1"/>
    <property type="molecule type" value="Genomic_DNA"/>
</dbReference>